<proteinExistence type="predicted"/>
<protein>
    <submittedName>
        <fullName evidence="1">Uncharacterized protein</fullName>
    </submittedName>
</protein>
<sequence>MGAVALLVFTASACTFANEPYQIPADLLPKNTTTTSATPAIPACVQSPRGSAADAVMGYRILSADGGLYTLSLRTGVSTKIEVPDRGSEIADRPSLAPIRSAVYGIASQQNVLIDYVSTTSVGLDLAGWTLPQDGLTPILGSFDERVLVALEKTDTETGQNTAGVGAVSLDGVLAWVVTTGISQEDVPPVRPSYVLVNAIETMMIIVGVTEATPTGQYASLTLVETDGTVVGSDTAWPREGSTILGWQDSETVVIEDVATGLRVVGRPFAAETEPFDTFATVDSEDLRLAGDGRSALVMSDSSLSLIDTAGVTIWTAAVTCNIQISR</sequence>
<accession>A0A3B0TIC6</accession>
<name>A0A3B0TIC6_9ZZZZ</name>
<dbReference type="AlphaFoldDB" id="A0A3B0TIC6"/>
<dbReference type="EMBL" id="UOEK01000461">
    <property type="protein sequence ID" value="VAW08404.1"/>
    <property type="molecule type" value="Genomic_DNA"/>
</dbReference>
<organism evidence="1">
    <name type="scientific">hydrothermal vent metagenome</name>
    <dbReference type="NCBI Taxonomy" id="652676"/>
    <lineage>
        <taxon>unclassified sequences</taxon>
        <taxon>metagenomes</taxon>
        <taxon>ecological metagenomes</taxon>
    </lineage>
</organism>
<evidence type="ECO:0000313" key="1">
    <source>
        <dbReference type="EMBL" id="VAW08404.1"/>
    </source>
</evidence>
<reference evidence="1" key="1">
    <citation type="submission" date="2018-06" db="EMBL/GenBank/DDBJ databases">
        <authorList>
            <person name="Zhirakovskaya E."/>
        </authorList>
    </citation>
    <scope>NUCLEOTIDE SEQUENCE</scope>
</reference>
<gene>
    <name evidence="1" type="ORF">MNBD_ACTINO02-897</name>
</gene>